<accession>A0ABV2S1T1</accession>
<reference evidence="2 3" key="1">
    <citation type="submission" date="2024-06" db="EMBL/GenBank/DDBJ databases">
        <title>Genomic Encyclopedia of Type Strains, Phase V (KMG-V): Genome sequencing to study the core and pangenomes of soil and plant-associated prokaryotes.</title>
        <authorList>
            <person name="Whitman W."/>
        </authorList>
    </citation>
    <scope>NUCLEOTIDE SEQUENCE [LARGE SCALE GENOMIC DNA]</scope>
    <source>
        <strain evidence="2 3">USDA 160</strain>
    </source>
</reference>
<feature type="transmembrane region" description="Helical" evidence="1">
    <location>
        <begin position="311"/>
        <end position="332"/>
    </location>
</feature>
<dbReference type="PANTHER" id="PTHR32309:SF13">
    <property type="entry name" value="FERRIC ENTEROBACTIN TRANSPORT PROTEIN FEPE"/>
    <property type="match status" value="1"/>
</dbReference>
<evidence type="ECO:0000256" key="1">
    <source>
        <dbReference type="SAM" id="Phobius"/>
    </source>
</evidence>
<feature type="transmembrane region" description="Helical" evidence="1">
    <location>
        <begin position="47"/>
        <end position="66"/>
    </location>
</feature>
<proteinExistence type="predicted"/>
<dbReference type="RefSeq" id="WP_038955845.1">
    <property type="nucleotide sequence ID" value="NZ_CP066351.1"/>
</dbReference>
<dbReference type="SUPFAM" id="SSF52540">
    <property type="entry name" value="P-loop containing nucleoside triphosphate hydrolases"/>
    <property type="match status" value="1"/>
</dbReference>
<evidence type="ECO:0000313" key="3">
    <source>
        <dbReference type="Proteomes" id="UP001549291"/>
    </source>
</evidence>
<dbReference type="Proteomes" id="UP001549291">
    <property type="component" value="Unassembled WGS sequence"/>
</dbReference>
<gene>
    <name evidence="2" type="ORF">ABIF63_007209</name>
</gene>
<dbReference type="PANTHER" id="PTHR32309">
    <property type="entry name" value="TYROSINE-PROTEIN KINASE"/>
    <property type="match status" value="1"/>
</dbReference>
<keyword evidence="1" id="KW-1133">Transmembrane helix</keyword>
<keyword evidence="3" id="KW-1185">Reference proteome</keyword>
<keyword evidence="1" id="KW-0472">Membrane</keyword>
<keyword evidence="1" id="KW-0812">Transmembrane</keyword>
<sequence>MEAFTSKRILPVTVLSQGRSQGDEPPPDDAIAAFKHVFESIRRYKLFIVKMIAAGALLAVLGSIFMSPTYLATAQLVVSARSGAADNAGAPGNSTPTGGSDDPTIDTHVTVMSSDAYLRRLLPALRMLDNPANENGSVLRTALSKIKGFLSFRKDPSDGAAVAALKGRLKVSQERRSRVISVIASYPNPERAADVANLVARSYADELVRQKRAVELQALDAIAAQSANVQRELSTAKAEWDASHSGQTSSSPEAAQAAAALEWKITTLAQQYETLIRKRQDLTTKGVIAEPDVTVIADASPPDFPSSLNPFLLVPPITIIFALLACLVAIILKHFDRSLHTEAEAAEALDIPCVGLIPSIPPELSISPQRFVEQSAVSHSRAVRSTVVSLMAADPVSPQTPHVILVTSSLHGEGKSAIAWSFGFCAAQLGQRVLFLDFSQLPRRVGGEASDLFKLLAHDGAAAKAVQHIPELGIDYISSRLSEGSRLGPLAGPKVASLFEHFRNTYDLVVINAPSLDDAPEVRLLASWADHVLLAVRAGSTSRDVVRSTLTRFAGTSDLDSRVKIWCVLTHGVPSEPAPSDLEPSSTSTLMHYYRRFKTTAVRWTSIEPAINASDHAESGLRPRQ</sequence>
<comment type="caution">
    <text evidence="2">The sequence shown here is derived from an EMBL/GenBank/DDBJ whole genome shotgun (WGS) entry which is preliminary data.</text>
</comment>
<dbReference type="Gene3D" id="3.40.50.300">
    <property type="entry name" value="P-loop containing nucleotide triphosphate hydrolases"/>
    <property type="match status" value="1"/>
</dbReference>
<evidence type="ECO:0000313" key="2">
    <source>
        <dbReference type="EMBL" id="MET4723103.1"/>
    </source>
</evidence>
<name>A0ABV2S1T1_BRAJP</name>
<protein>
    <submittedName>
        <fullName evidence="2">Succinoglycan biosynthesis transport protein ExoP</fullName>
    </submittedName>
</protein>
<dbReference type="InterPro" id="IPR050445">
    <property type="entry name" value="Bact_polysacc_biosynth/exp"/>
</dbReference>
<dbReference type="EMBL" id="JBEPTQ010000002">
    <property type="protein sequence ID" value="MET4723103.1"/>
    <property type="molecule type" value="Genomic_DNA"/>
</dbReference>
<dbReference type="InterPro" id="IPR027417">
    <property type="entry name" value="P-loop_NTPase"/>
</dbReference>
<organism evidence="2 3">
    <name type="scientific">Bradyrhizobium japonicum</name>
    <dbReference type="NCBI Taxonomy" id="375"/>
    <lineage>
        <taxon>Bacteria</taxon>
        <taxon>Pseudomonadati</taxon>
        <taxon>Pseudomonadota</taxon>
        <taxon>Alphaproteobacteria</taxon>
        <taxon>Hyphomicrobiales</taxon>
        <taxon>Nitrobacteraceae</taxon>
        <taxon>Bradyrhizobium</taxon>
    </lineage>
</organism>